<reference evidence="1" key="1">
    <citation type="submission" date="2018-02" db="EMBL/GenBank/DDBJ databases">
        <title>Rhizophora mucronata_Transcriptome.</title>
        <authorList>
            <person name="Meera S.P."/>
            <person name="Sreeshan A."/>
            <person name="Augustine A."/>
        </authorList>
    </citation>
    <scope>NUCLEOTIDE SEQUENCE</scope>
    <source>
        <tissue evidence="1">Leaf</tissue>
    </source>
</reference>
<sequence length="12" mass="1445">MNSIMFLVTLYL</sequence>
<protein>
    <submittedName>
        <fullName evidence="1">Uncharacterized protein</fullName>
    </submittedName>
</protein>
<name>A0A2P2QJP4_RHIMU</name>
<organism evidence="1">
    <name type="scientific">Rhizophora mucronata</name>
    <name type="common">Asiatic mangrove</name>
    <dbReference type="NCBI Taxonomy" id="61149"/>
    <lineage>
        <taxon>Eukaryota</taxon>
        <taxon>Viridiplantae</taxon>
        <taxon>Streptophyta</taxon>
        <taxon>Embryophyta</taxon>
        <taxon>Tracheophyta</taxon>
        <taxon>Spermatophyta</taxon>
        <taxon>Magnoliopsida</taxon>
        <taxon>eudicotyledons</taxon>
        <taxon>Gunneridae</taxon>
        <taxon>Pentapetalae</taxon>
        <taxon>rosids</taxon>
        <taxon>fabids</taxon>
        <taxon>Malpighiales</taxon>
        <taxon>Rhizophoraceae</taxon>
        <taxon>Rhizophora</taxon>
    </lineage>
</organism>
<accession>A0A2P2QJP4</accession>
<dbReference type="EMBL" id="GGEC01086660">
    <property type="protein sequence ID" value="MBX67144.1"/>
    <property type="molecule type" value="Transcribed_RNA"/>
</dbReference>
<evidence type="ECO:0000313" key="1">
    <source>
        <dbReference type="EMBL" id="MBX67144.1"/>
    </source>
</evidence>
<proteinExistence type="predicted"/>